<sequence>MPLPTPPPEKKWFYREVWSALQPKVDAFKEETTPKQLKDSPQKSSWVPKKLTAMRDHSSELVKRYELQERFENMFNHYCRMVLAVKDFFYQKHYRDMGSILEGGLKSLEEQLKRLREERGKAPEMKKGQDVVVKLHPKCQEKKQS</sequence>
<evidence type="ECO:0000313" key="2">
    <source>
        <dbReference type="EMBL" id="JAV33131.1"/>
    </source>
</evidence>
<feature type="compositionally biased region" description="Basic and acidic residues" evidence="1">
    <location>
        <begin position="117"/>
        <end position="129"/>
    </location>
</feature>
<protein>
    <submittedName>
        <fullName evidence="2">Uncharacterized protein</fullName>
    </submittedName>
</protein>
<name>A0A1Q3FZY9_CULTA</name>
<accession>A0A1Q3FZY9</accession>
<feature type="region of interest" description="Disordered" evidence="1">
    <location>
        <begin position="117"/>
        <end position="145"/>
    </location>
</feature>
<dbReference type="AlphaFoldDB" id="A0A1Q3FZY9"/>
<proteinExistence type="predicted"/>
<reference evidence="2" key="1">
    <citation type="submission" date="2017-01" db="EMBL/GenBank/DDBJ databases">
        <title>A deep insight into the sialotranscriptome of adult male and female Cluex tarsalis mosquitoes.</title>
        <authorList>
            <person name="Ribeiro J.M."/>
            <person name="Moreira F."/>
            <person name="Bernard K.A."/>
            <person name="Calvo E."/>
        </authorList>
    </citation>
    <scope>NUCLEOTIDE SEQUENCE</scope>
    <source>
        <strain evidence="2">Kern County</strain>
        <tissue evidence="2">Salivary glands</tissue>
    </source>
</reference>
<organism evidence="2">
    <name type="scientific">Culex tarsalis</name>
    <name type="common">Encephalitis mosquito</name>
    <dbReference type="NCBI Taxonomy" id="7177"/>
    <lineage>
        <taxon>Eukaryota</taxon>
        <taxon>Metazoa</taxon>
        <taxon>Ecdysozoa</taxon>
        <taxon>Arthropoda</taxon>
        <taxon>Hexapoda</taxon>
        <taxon>Insecta</taxon>
        <taxon>Pterygota</taxon>
        <taxon>Neoptera</taxon>
        <taxon>Endopterygota</taxon>
        <taxon>Diptera</taxon>
        <taxon>Nematocera</taxon>
        <taxon>Culicoidea</taxon>
        <taxon>Culicidae</taxon>
        <taxon>Culicinae</taxon>
        <taxon>Culicini</taxon>
        <taxon>Culex</taxon>
        <taxon>Culex</taxon>
    </lineage>
</organism>
<dbReference type="EMBL" id="GFDL01001914">
    <property type="protein sequence ID" value="JAV33131.1"/>
    <property type="molecule type" value="Transcribed_RNA"/>
</dbReference>
<evidence type="ECO:0000256" key="1">
    <source>
        <dbReference type="SAM" id="MobiDB-lite"/>
    </source>
</evidence>